<dbReference type="SMART" id="SM00612">
    <property type="entry name" value="Kelch"/>
    <property type="match status" value="2"/>
</dbReference>
<dbReference type="InterPro" id="IPR015202">
    <property type="entry name" value="GO-like_E_set"/>
</dbReference>
<accession>A0ABR4CT76</accession>
<feature type="signal peptide" evidence="2">
    <location>
        <begin position="1"/>
        <end position="18"/>
    </location>
</feature>
<protein>
    <recommendedName>
        <fullName evidence="3">F5/8 type C domain-containing protein</fullName>
    </recommendedName>
</protein>
<proteinExistence type="predicted"/>
<keyword evidence="5" id="KW-1185">Reference proteome</keyword>
<dbReference type="InterPro" id="IPR006652">
    <property type="entry name" value="Kelch_1"/>
</dbReference>
<dbReference type="InterPro" id="IPR037293">
    <property type="entry name" value="Gal_Oxidase_central_sf"/>
</dbReference>
<dbReference type="CDD" id="cd02851">
    <property type="entry name" value="E_set_GO_C"/>
    <property type="match status" value="1"/>
</dbReference>
<dbReference type="SUPFAM" id="SSF49785">
    <property type="entry name" value="Galactose-binding domain-like"/>
    <property type="match status" value="2"/>
</dbReference>
<name>A0ABR4CT76_9HELO</name>
<evidence type="ECO:0000259" key="3">
    <source>
        <dbReference type="PROSITE" id="PS50022"/>
    </source>
</evidence>
<evidence type="ECO:0000256" key="2">
    <source>
        <dbReference type="SAM" id="SignalP"/>
    </source>
</evidence>
<evidence type="ECO:0000313" key="4">
    <source>
        <dbReference type="EMBL" id="KAL2072997.1"/>
    </source>
</evidence>
<dbReference type="SUPFAM" id="SSF50965">
    <property type="entry name" value="Galactose oxidase, central domain"/>
    <property type="match status" value="1"/>
</dbReference>
<dbReference type="Pfam" id="PF00754">
    <property type="entry name" value="F5_F8_type_C"/>
    <property type="match status" value="2"/>
</dbReference>
<dbReference type="Gene3D" id="2.60.120.260">
    <property type="entry name" value="Galactose-binding domain-like"/>
    <property type="match status" value="2"/>
</dbReference>
<feature type="domain" description="F5/8 type C" evidence="3">
    <location>
        <begin position="191"/>
        <end position="353"/>
    </location>
</feature>
<dbReference type="Proteomes" id="UP001595075">
    <property type="component" value="Unassembled WGS sequence"/>
</dbReference>
<sequence length="838" mass="88840">MFVPCLAIVLSFWRLAEAVSIVVSDAQTSMGNVGNNAIDLNNATFWHSQYKPTAIGFPHTATLDLGSVTSIRGFTYLPRQDVTNSKNGNIGQHDVQISTDGTTWTTVIAKGVYPDTRDPKLDSFSDIQARYVKLIAYTEAGNRGPWTSAAELGVIFTPSYTLTSTNPSSSSTSSSSKISSSTISSIYSTQSTATSVSSTTSTTASNVPTVSAALGPINVDSFQTGNEGTKAIDGVRSTFWHSKYKPDAVPLPHNAVLDLGSTPVQVTGFTYLPRQDVAAAKPLNGNIGQYKIETSTDDTNWILATNGTYKDDATLKTSSFPSRLARYVRITALTEAGNRGPWTSAAEFGVLALYNSSAPAVPSLGKWGPVIPMPIVSAGAFIVPESGNVITFSRSGKKDNGAMTGNTYTSTYNFATGNVSLRNVMETKHDMFCPGQSRDFRGRTFLSGGDDASRVSIYEPGSDTWVVAPQMNLLRGYQSSTTLSDGRTFVIGGSWLVNTSDRGGKNAEVFDEVSNTWTLLPGCPVAPMLTDDNNGIYREDSHGWIFSWSNSSVFQAGPSKAMNWYSALGNGSTVPAGTRGTNDAMCGIAALYDAVAGKIFTAGGAQSYENAPATNAAHLITIGSPNNAASVITLPTMNYARSFANGVILPDGTVFIIGGQPYPVTFTDTNAVMTPELWNPVNQTFTMLPVHQIPRTYHSIALLLLDGTVFTAGGGLCGNCATNHLDAEIYSPGYLFNPDGSAATRPVITSVSNTVNVGGTLTVVTDSSVTRLSLVRYGSVTHTVDTDQRRIPFDSVSGTTNTITVPSDPGVALPGYWMLFAINAKGVPSIAKTVKITP</sequence>
<comment type="caution">
    <text evidence="4">The sequence shown here is derived from an EMBL/GenBank/DDBJ whole genome shotgun (WGS) entry which is preliminary data.</text>
</comment>
<dbReference type="InterPro" id="IPR011043">
    <property type="entry name" value="Gal_Oxase/kelch_b-propeller"/>
</dbReference>
<evidence type="ECO:0000313" key="5">
    <source>
        <dbReference type="Proteomes" id="UP001595075"/>
    </source>
</evidence>
<reference evidence="4 5" key="1">
    <citation type="journal article" date="2024" name="Commun. Biol.">
        <title>Comparative genomic analysis of thermophilic fungi reveals convergent evolutionary adaptations and gene losses.</title>
        <authorList>
            <person name="Steindorff A.S."/>
            <person name="Aguilar-Pontes M.V."/>
            <person name="Robinson A.J."/>
            <person name="Andreopoulos B."/>
            <person name="LaButti K."/>
            <person name="Kuo A."/>
            <person name="Mondo S."/>
            <person name="Riley R."/>
            <person name="Otillar R."/>
            <person name="Haridas S."/>
            <person name="Lipzen A."/>
            <person name="Grimwood J."/>
            <person name="Schmutz J."/>
            <person name="Clum A."/>
            <person name="Reid I.D."/>
            <person name="Moisan M.C."/>
            <person name="Butler G."/>
            <person name="Nguyen T.T.M."/>
            <person name="Dewar K."/>
            <person name="Conant G."/>
            <person name="Drula E."/>
            <person name="Henrissat B."/>
            <person name="Hansel C."/>
            <person name="Singer S."/>
            <person name="Hutchinson M.I."/>
            <person name="de Vries R.P."/>
            <person name="Natvig D.O."/>
            <person name="Powell A.J."/>
            <person name="Tsang A."/>
            <person name="Grigoriev I.V."/>
        </authorList>
    </citation>
    <scope>NUCLEOTIDE SEQUENCE [LARGE SCALE GENOMIC DNA]</scope>
    <source>
        <strain evidence="4 5">CBS 494.80</strain>
    </source>
</reference>
<gene>
    <name evidence="4" type="ORF">VTL71DRAFT_10321</name>
</gene>
<dbReference type="EMBL" id="JAZHXI010000003">
    <property type="protein sequence ID" value="KAL2072997.1"/>
    <property type="molecule type" value="Genomic_DNA"/>
</dbReference>
<dbReference type="InterPro" id="IPR008979">
    <property type="entry name" value="Galactose-bd-like_sf"/>
</dbReference>
<dbReference type="InterPro" id="IPR000421">
    <property type="entry name" value="FA58C"/>
</dbReference>
<dbReference type="InterPro" id="IPR009880">
    <property type="entry name" value="Glyoxal_oxidase_N"/>
</dbReference>
<organism evidence="4 5">
    <name type="scientific">Oculimacula yallundae</name>
    <dbReference type="NCBI Taxonomy" id="86028"/>
    <lineage>
        <taxon>Eukaryota</taxon>
        <taxon>Fungi</taxon>
        <taxon>Dikarya</taxon>
        <taxon>Ascomycota</taxon>
        <taxon>Pezizomycotina</taxon>
        <taxon>Leotiomycetes</taxon>
        <taxon>Helotiales</taxon>
        <taxon>Ploettnerulaceae</taxon>
        <taxon>Oculimacula</taxon>
    </lineage>
</organism>
<dbReference type="Gene3D" id="2.60.40.10">
    <property type="entry name" value="Immunoglobulins"/>
    <property type="match status" value="1"/>
</dbReference>
<evidence type="ECO:0000256" key="1">
    <source>
        <dbReference type="ARBA" id="ARBA00022729"/>
    </source>
</evidence>
<dbReference type="PANTHER" id="PTHR32208:SF68">
    <property type="entry name" value="GALACTOSE OXIDASE"/>
    <property type="match status" value="1"/>
</dbReference>
<dbReference type="InterPro" id="IPR014756">
    <property type="entry name" value="Ig_E-set"/>
</dbReference>
<dbReference type="Pfam" id="PF09118">
    <property type="entry name" value="GO-like_E_set"/>
    <property type="match status" value="1"/>
</dbReference>
<dbReference type="SUPFAM" id="SSF81296">
    <property type="entry name" value="E set domains"/>
    <property type="match status" value="1"/>
</dbReference>
<dbReference type="Gene3D" id="2.130.10.80">
    <property type="entry name" value="Galactose oxidase/kelch, beta-propeller"/>
    <property type="match status" value="1"/>
</dbReference>
<feature type="domain" description="F5/8 type C" evidence="3">
    <location>
        <begin position="5"/>
        <end position="157"/>
    </location>
</feature>
<dbReference type="PROSITE" id="PS50022">
    <property type="entry name" value="FA58C_3"/>
    <property type="match status" value="2"/>
</dbReference>
<keyword evidence="1 2" id="KW-0732">Signal</keyword>
<dbReference type="InterPro" id="IPR013783">
    <property type="entry name" value="Ig-like_fold"/>
</dbReference>
<dbReference type="PANTHER" id="PTHR32208">
    <property type="entry name" value="SECRETED PROTEIN-RELATED"/>
    <property type="match status" value="1"/>
</dbReference>
<dbReference type="Pfam" id="PF07250">
    <property type="entry name" value="Glyoxal_oxid_N"/>
    <property type="match status" value="1"/>
</dbReference>
<feature type="chain" id="PRO_5046424881" description="F5/8 type C domain-containing protein" evidence="2">
    <location>
        <begin position="19"/>
        <end position="838"/>
    </location>
</feature>